<dbReference type="PANTHER" id="PTHR16517:SF7">
    <property type="entry name" value="PROTEIN KING TUBBY"/>
    <property type="match status" value="1"/>
</dbReference>
<evidence type="ECO:0000256" key="4">
    <source>
        <dbReference type="SAM" id="MobiDB-lite"/>
    </source>
</evidence>
<dbReference type="AlphaFoldDB" id="A0A7S4NV73"/>
<gene>
    <name evidence="6" type="ORF">GTHE00462_LOCUS21955</name>
</gene>
<feature type="compositionally biased region" description="Basic and acidic residues" evidence="4">
    <location>
        <begin position="41"/>
        <end position="73"/>
    </location>
</feature>
<keyword evidence="3" id="KW-0963">Cytoplasm</keyword>
<accession>A0A7S4NV73</accession>
<evidence type="ECO:0000256" key="1">
    <source>
        <dbReference type="ARBA" id="ARBA00004496"/>
    </source>
</evidence>
<feature type="region of interest" description="Disordered" evidence="4">
    <location>
        <begin position="137"/>
        <end position="191"/>
    </location>
</feature>
<feature type="region of interest" description="Disordered" evidence="4">
    <location>
        <begin position="1"/>
        <end position="103"/>
    </location>
</feature>
<organism evidence="6">
    <name type="scientific">Guillardia theta</name>
    <name type="common">Cryptophyte</name>
    <name type="synonym">Cryptomonas phi</name>
    <dbReference type="NCBI Taxonomy" id="55529"/>
    <lineage>
        <taxon>Eukaryota</taxon>
        <taxon>Cryptophyceae</taxon>
        <taxon>Pyrenomonadales</taxon>
        <taxon>Geminigeraceae</taxon>
        <taxon>Guillardia</taxon>
    </lineage>
</organism>
<comment type="similarity">
    <text evidence="2">Belongs to the TUB family.</text>
</comment>
<evidence type="ECO:0000256" key="2">
    <source>
        <dbReference type="ARBA" id="ARBA00007129"/>
    </source>
</evidence>
<evidence type="ECO:0000256" key="3">
    <source>
        <dbReference type="ARBA" id="ARBA00022490"/>
    </source>
</evidence>
<dbReference type="PROSITE" id="PS01200">
    <property type="entry name" value="TUB_1"/>
    <property type="match status" value="1"/>
</dbReference>
<dbReference type="InterPro" id="IPR025659">
    <property type="entry name" value="Tubby-like_C"/>
</dbReference>
<dbReference type="EMBL" id="HBKN01028358">
    <property type="protein sequence ID" value="CAE2312026.1"/>
    <property type="molecule type" value="Transcribed_RNA"/>
</dbReference>
<feature type="compositionally biased region" description="Acidic residues" evidence="4">
    <location>
        <begin position="85"/>
        <end position="95"/>
    </location>
</feature>
<feature type="domain" description="Tubby C-terminal" evidence="5">
    <location>
        <begin position="207"/>
        <end position="439"/>
    </location>
</feature>
<dbReference type="SUPFAM" id="SSF54518">
    <property type="entry name" value="Tubby C-terminal domain-like"/>
    <property type="match status" value="1"/>
</dbReference>
<protein>
    <recommendedName>
        <fullName evidence="5">Tubby C-terminal domain-containing protein</fullName>
    </recommendedName>
</protein>
<evidence type="ECO:0000259" key="5">
    <source>
        <dbReference type="Pfam" id="PF01167"/>
    </source>
</evidence>
<dbReference type="Pfam" id="PF01167">
    <property type="entry name" value="Tub"/>
    <property type="match status" value="1"/>
</dbReference>
<reference evidence="6" key="1">
    <citation type="submission" date="2021-01" db="EMBL/GenBank/DDBJ databases">
        <authorList>
            <person name="Corre E."/>
            <person name="Pelletier E."/>
            <person name="Niang G."/>
            <person name="Scheremetjew M."/>
            <person name="Finn R."/>
            <person name="Kale V."/>
            <person name="Holt S."/>
            <person name="Cochrane G."/>
            <person name="Meng A."/>
            <person name="Brown T."/>
            <person name="Cohen L."/>
        </authorList>
    </citation>
    <scope>NUCLEOTIDE SEQUENCE</scope>
    <source>
        <strain evidence="6">CCMP 2712</strain>
    </source>
</reference>
<dbReference type="InterPro" id="IPR018066">
    <property type="entry name" value="Tubby_C_CS"/>
</dbReference>
<name>A0A7S4NV73_GUITH</name>
<dbReference type="InterPro" id="IPR000007">
    <property type="entry name" value="Tubby_C"/>
</dbReference>
<comment type="subcellular location">
    <subcellularLocation>
        <location evidence="1">Cytoplasm</location>
    </subcellularLocation>
</comment>
<evidence type="ECO:0000313" key="6">
    <source>
        <dbReference type="EMBL" id="CAE2312026.1"/>
    </source>
</evidence>
<dbReference type="PANTHER" id="PTHR16517">
    <property type="entry name" value="TUBBY-RELATED"/>
    <property type="match status" value="1"/>
</dbReference>
<feature type="compositionally biased region" description="Basic and acidic residues" evidence="4">
    <location>
        <begin position="138"/>
        <end position="153"/>
    </location>
</feature>
<dbReference type="GO" id="GO:0005737">
    <property type="term" value="C:cytoplasm"/>
    <property type="evidence" value="ECO:0007669"/>
    <property type="project" value="UniProtKB-SubCell"/>
</dbReference>
<sequence length="445" mass="50281">MFEDDEDDVGLPVGHMRDAEEIESTLAPPLSMRSRSLTTQHKLDQLERQRELAAQKRQARKENDIIVSKDKGVKSSGGLRMISTDSEDDDDDDDERYDKQKIMSLNDRGSTIKAIGTKKDAHLSNAEKKLQMLGLSSEVDHTDEPKAGSKAKADPAPSKRKNFLAEEPEADKKEPEDADDDGESDGGGQISTLDVSNVKAFVLRTIPRSQNQPIQCYIKRLRSGFQKLWPSYVLYSQDPDKFLLSGRRRKKNKQSTYLISTDEKDLARKSDSYTGKVKSNFVGTEFTIYDNGKNPTRKKEEAEVRVELGVVQYDRNVLGSNGPRKMQVWLPKTSKSGEREKIQPTSVEDKMSSKISKEHNYIRLVNKTPRWNENLGAFCLNFQGRVTVASVKNFQLVDENSPDRVVLQFGKCSEDIFTMDYSYPLCALQAFAICLSSFDHKLACE</sequence>
<proteinExistence type="inferred from homology"/>
<dbReference type="PRINTS" id="PR01573">
    <property type="entry name" value="SUPERTUBBY"/>
</dbReference>
<dbReference type="Gene3D" id="3.20.90.10">
    <property type="entry name" value="Tubby Protein, Chain A"/>
    <property type="match status" value="1"/>
</dbReference>